<evidence type="ECO:0000256" key="6">
    <source>
        <dbReference type="ARBA" id="ARBA00023196"/>
    </source>
</evidence>
<dbReference type="SUPFAM" id="SSF46604">
    <property type="entry name" value="Epsilon subunit of F1F0-ATP synthase C-terminal domain"/>
    <property type="match status" value="1"/>
</dbReference>
<dbReference type="SUPFAM" id="SSF51344">
    <property type="entry name" value="Epsilon subunit of F1F0-ATP synthase N-terminal domain"/>
    <property type="match status" value="1"/>
</dbReference>
<proteinExistence type="inferred from homology"/>
<keyword evidence="5 8" id="KW-0472">Membrane</keyword>
<comment type="subcellular location">
    <subcellularLocation>
        <location evidence="1 8">Cell membrane</location>
        <topology evidence="1 8">Peripheral membrane protein</topology>
    </subcellularLocation>
</comment>
<comment type="similarity">
    <text evidence="2 8 9">Belongs to the ATPase epsilon chain family.</text>
</comment>
<evidence type="ECO:0000259" key="11">
    <source>
        <dbReference type="Pfam" id="PF00401"/>
    </source>
</evidence>
<keyword evidence="6 8" id="KW-0139">CF(1)</keyword>
<keyword evidence="3 8" id="KW-0813">Transport</keyword>
<name>A0A0B7ML48_9FIRM</name>
<dbReference type="Proteomes" id="UP000046155">
    <property type="component" value="Unassembled WGS sequence"/>
</dbReference>
<dbReference type="GO" id="GO:0005524">
    <property type="term" value="F:ATP binding"/>
    <property type="evidence" value="ECO:0007669"/>
    <property type="project" value="UniProtKB-UniRule"/>
</dbReference>
<dbReference type="GO" id="GO:0045259">
    <property type="term" value="C:proton-transporting ATP synthase complex"/>
    <property type="evidence" value="ECO:0007669"/>
    <property type="project" value="UniProtKB-KW"/>
</dbReference>
<evidence type="ECO:0000256" key="5">
    <source>
        <dbReference type="ARBA" id="ARBA00023136"/>
    </source>
</evidence>
<dbReference type="Gene3D" id="1.20.5.440">
    <property type="entry name" value="ATP synthase delta/epsilon subunit, C-terminal domain"/>
    <property type="match status" value="1"/>
</dbReference>
<keyword evidence="7 8" id="KW-0066">ATP synthesis</keyword>
<dbReference type="Pfam" id="PF00401">
    <property type="entry name" value="ATP-synt_DE"/>
    <property type="match status" value="1"/>
</dbReference>
<dbReference type="GO" id="GO:0005886">
    <property type="term" value="C:plasma membrane"/>
    <property type="evidence" value="ECO:0007669"/>
    <property type="project" value="UniProtKB-SubCell"/>
</dbReference>
<evidence type="ECO:0000256" key="2">
    <source>
        <dbReference type="ARBA" id="ARBA00005712"/>
    </source>
</evidence>
<dbReference type="InterPro" id="IPR020547">
    <property type="entry name" value="ATP_synth_F1_esu_C"/>
</dbReference>
<dbReference type="PANTHER" id="PTHR13822">
    <property type="entry name" value="ATP SYNTHASE DELTA/EPSILON CHAIN"/>
    <property type="match status" value="1"/>
</dbReference>
<protein>
    <recommendedName>
        <fullName evidence="8">ATP synthase epsilon chain</fullName>
    </recommendedName>
    <alternativeName>
        <fullName evidence="8">ATP synthase F1 sector epsilon subunit</fullName>
    </alternativeName>
    <alternativeName>
        <fullName evidence="8">F-ATPase epsilon subunit</fullName>
    </alternativeName>
</protein>
<reference evidence="14" key="1">
    <citation type="submission" date="2015-01" db="EMBL/GenBank/DDBJ databases">
        <authorList>
            <person name="Manzoor Shahid"/>
            <person name="Zubair Saima"/>
        </authorList>
    </citation>
    <scope>NUCLEOTIDE SEQUENCE [LARGE SCALE GENOMIC DNA]</scope>
    <source>
        <strain evidence="14">Sp3</strain>
    </source>
</reference>
<dbReference type="Gene3D" id="2.60.15.10">
    <property type="entry name" value="F0F1 ATP synthase delta/epsilon subunit, N-terminal"/>
    <property type="match status" value="1"/>
</dbReference>
<dbReference type="InterPro" id="IPR001469">
    <property type="entry name" value="ATP_synth_F1_dsu/esu"/>
</dbReference>
<dbReference type="InterPro" id="IPR020546">
    <property type="entry name" value="ATP_synth_F1_dsu/esu_N"/>
</dbReference>
<dbReference type="AlphaFoldDB" id="A0A0B7ML48"/>
<dbReference type="HAMAP" id="MF_00530">
    <property type="entry name" value="ATP_synth_epsil_bac"/>
    <property type="match status" value="1"/>
</dbReference>
<evidence type="ECO:0000256" key="3">
    <source>
        <dbReference type="ARBA" id="ARBA00022448"/>
    </source>
</evidence>
<evidence type="ECO:0000256" key="7">
    <source>
        <dbReference type="ARBA" id="ARBA00023310"/>
    </source>
</evidence>
<feature type="domain" description="ATP synthase epsilon subunit C-terminal" evidence="11">
    <location>
        <begin position="95"/>
        <end position="139"/>
    </location>
</feature>
<dbReference type="NCBIfam" id="TIGR01216">
    <property type="entry name" value="ATP_synt_epsi"/>
    <property type="match status" value="1"/>
</dbReference>
<dbReference type="InterPro" id="IPR036794">
    <property type="entry name" value="ATP_F1_dsu/esu_C_sf"/>
</dbReference>
<evidence type="ECO:0000313" key="13">
    <source>
        <dbReference type="EMBL" id="CEO88681.1"/>
    </source>
</evidence>
<evidence type="ECO:0000259" key="12">
    <source>
        <dbReference type="Pfam" id="PF02823"/>
    </source>
</evidence>
<keyword evidence="8" id="KW-0375">Hydrogen ion transport</keyword>
<dbReference type="PANTHER" id="PTHR13822:SF10">
    <property type="entry name" value="ATP SYNTHASE EPSILON CHAIN, CHLOROPLASTIC"/>
    <property type="match status" value="1"/>
</dbReference>
<comment type="function">
    <text evidence="8">Produces ATP from ADP in the presence of a proton gradient across the membrane.</text>
</comment>
<organism evidence="13 14">
    <name type="scientific">Syntrophaceticus schinkii</name>
    <dbReference type="NCBI Taxonomy" id="499207"/>
    <lineage>
        <taxon>Bacteria</taxon>
        <taxon>Bacillati</taxon>
        <taxon>Bacillota</taxon>
        <taxon>Clostridia</taxon>
        <taxon>Thermoanaerobacterales</taxon>
        <taxon>Thermoanaerobacterales Family III. Incertae Sedis</taxon>
        <taxon>Syntrophaceticus</taxon>
    </lineage>
</organism>
<dbReference type="OrthoDB" id="9804110at2"/>
<evidence type="ECO:0000313" key="14">
    <source>
        <dbReference type="Proteomes" id="UP000046155"/>
    </source>
</evidence>
<evidence type="ECO:0000256" key="9">
    <source>
        <dbReference type="RuleBase" id="RU003656"/>
    </source>
</evidence>
<comment type="subunit">
    <text evidence="8 9">F-type ATPases have 2 components, CF(1) - the catalytic core - and CF(0) - the membrane proton channel. CF(1) has five subunits: alpha(3), beta(3), gamma(1), delta(1), epsilon(1). CF(0) has three main subunits: a, b and c.</text>
</comment>
<keyword evidence="8" id="KW-1003">Cell membrane</keyword>
<evidence type="ECO:0000256" key="8">
    <source>
        <dbReference type="HAMAP-Rule" id="MF_00530"/>
    </source>
</evidence>
<keyword evidence="10" id="KW-0175">Coiled coil</keyword>
<gene>
    <name evidence="8 13" type="primary">atpC</name>
    <name evidence="13" type="ORF">SSCH_240003</name>
</gene>
<dbReference type="Pfam" id="PF02823">
    <property type="entry name" value="ATP-synt_DE_N"/>
    <property type="match status" value="1"/>
</dbReference>
<evidence type="ECO:0000256" key="1">
    <source>
        <dbReference type="ARBA" id="ARBA00004202"/>
    </source>
</evidence>
<dbReference type="RefSeq" id="WP_044664787.1">
    <property type="nucleotide sequence ID" value="NZ_CDRZ01000157.1"/>
</dbReference>
<keyword evidence="4 8" id="KW-0406">Ion transport</keyword>
<accession>A0A0B7ML48</accession>
<keyword evidence="14" id="KW-1185">Reference proteome</keyword>
<dbReference type="InterPro" id="IPR036771">
    <property type="entry name" value="ATPsynth_dsu/esu_N"/>
</dbReference>
<evidence type="ECO:0000256" key="10">
    <source>
        <dbReference type="SAM" id="Coils"/>
    </source>
</evidence>
<sequence>MAKQAKGKWNTFNLEIITPERVVVDEEVEGVSLPSTDGLLGILRNHAPFIGALDIGIIKYLKEGSHHYIACSMGIFEMKGNMLRILPDTAELGERIDVDRAKKARERAARRIQQKAQELDYLRAEMALKRSLARLKAAEAAGMK</sequence>
<dbReference type="CDD" id="cd12152">
    <property type="entry name" value="F1-ATPase_delta"/>
    <property type="match status" value="1"/>
</dbReference>
<feature type="coiled-coil region" evidence="10">
    <location>
        <begin position="98"/>
        <end position="125"/>
    </location>
</feature>
<dbReference type="GO" id="GO:0046933">
    <property type="term" value="F:proton-transporting ATP synthase activity, rotational mechanism"/>
    <property type="evidence" value="ECO:0007669"/>
    <property type="project" value="UniProtKB-UniRule"/>
</dbReference>
<dbReference type="NCBIfam" id="NF009980">
    <property type="entry name" value="PRK13446.1"/>
    <property type="match status" value="1"/>
</dbReference>
<feature type="domain" description="ATP synthase F1 complex delta/epsilon subunit N-terminal" evidence="12">
    <location>
        <begin position="12"/>
        <end position="90"/>
    </location>
</feature>
<dbReference type="EMBL" id="CDRZ01000157">
    <property type="protein sequence ID" value="CEO88681.1"/>
    <property type="molecule type" value="Genomic_DNA"/>
</dbReference>
<evidence type="ECO:0000256" key="4">
    <source>
        <dbReference type="ARBA" id="ARBA00023065"/>
    </source>
</evidence>